<dbReference type="PANTHER" id="PTHR30621:SF0">
    <property type="entry name" value="BIFUNCTIONAL GLUTAMINE SYNTHETASE ADENYLYLTRANSFERASE_ADENYLYL-REMOVING ENZYME"/>
    <property type="match status" value="1"/>
</dbReference>
<organism evidence="11 12">
    <name type="scientific">Pseudofrankia inefficax (strain DSM 45817 / CECT 9037 / DDB 130130 / EuI1c)</name>
    <name type="common">Frankia inefficax</name>
    <dbReference type="NCBI Taxonomy" id="298654"/>
    <lineage>
        <taxon>Bacteria</taxon>
        <taxon>Bacillati</taxon>
        <taxon>Actinomycetota</taxon>
        <taxon>Actinomycetes</taxon>
        <taxon>Frankiales</taxon>
        <taxon>Frankiaceae</taxon>
        <taxon>Pseudofrankia</taxon>
    </lineage>
</organism>
<dbReference type="InterPro" id="IPR005190">
    <property type="entry name" value="GlnE_rpt_dom"/>
</dbReference>
<comment type="similarity">
    <text evidence="7">Belongs to the GlnE family.</text>
</comment>
<evidence type="ECO:0000256" key="4">
    <source>
        <dbReference type="ARBA" id="ARBA00022840"/>
    </source>
</evidence>
<dbReference type="InParanoid" id="E3JBD2"/>
<dbReference type="AlphaFoldDB" id="E3JBD2"/>
<dbReference type="GO" id="GO:0005829">
    <property type="term" value="C:cytosol"/>
    <property type="evidence" value="ECO:0007669"/>
    <property type="project" value="TreeGrafter"/>
</dbReference>
<dbReference type="PANTHER" id="PTHR30621">
    <property type="entry name" value="GLUTAMINE SYNTHETASE ADENYLYLTRANSFERASE"/>
    <property type="match status" value="1"/>
</dbReference>
<feature type="domain" description="Glutamate-ammonia ligase adenylyltransferase repeated" evidence="9">
    <location>
        <begin position="121"/>
        <end position="371"/>
    </location>
</feature>
<accession>E3JBD2</accession>
<dbReference type="Pfam" id="PF08335">
    <property type="entry name" value="GlnD_UR_UTase"/>
    <property type="match status" value="2"/>
</dbReference>
<dbReference type="GO" id="GO:0000820">
    <property type="term" value="P:regulation of glutamine family amino acid metabolic process"/>
    <property type="evidence" value="ECO:0007669"/>
    <property type="project" value="UniProtKB-UniRule"/>
</dbReference>
<feature type="domain" description="Glutamate-ammonia ligase adenylyltransferase repeated" evidence="9">
    <location>
        <begin position="638"/>
        <end position="751"/>
    </location>
</feature>
<feature type="domain" description="PII-uridylyltransferase/Glutamine-synthetase adenylyltransferase" evidence="10">
    <location>
        <begin position="954"/>
        <end position="1074"/>
    </location>
</feature>
<dbReference type="FunCoup" id="E3JBD2">
    <property type="interactions" value="3"/>
</dbReference>
<evidence type="ECO:0000259" key="9">
    <source>
        <dbReference type="Pfam" id="PF03710"/>
    </source>
</evidence>
<dbReference type="GO" id="GO:0005524">
    <property type="term" value="F:ATP binding"/>
    <property type="evidence" value="ECO:0007669"/>
    <property type="project" value="UniProtKB-UniRule"/>
</dbReference>
<dbReference type="GO" id="GO:0047388">
    <property type="term" value="F:[glutamine synthetase]-adenylyl-L-tyrosine phosphorylase activity"/>
    <property type="evidence" value="ECO:0007669"/>
    <property type="project" value="UniProtKB-EC"/>
</dbReference>
<dbReference type="Gene3D" id="3.30.460.10">
    <property type="entry name" value="Beta Polymerase, domain 2"/>
    <property type="match status" value="2"/>
</dbReference>
<keyword evidence="6 7" id="KW-0511">Multifunctional enzyme</keyword>
<dbReference type="GO" id="GO:0000287">
    <property type="term" value="F:magnesium ion binding"/>
    <property type="evidence" value="ECO:0007669"/>
    <property type="project" value="UniProtKB-UniRule"/>
</dbReference>
<dbReference type="EC" id="2.7.7.42" evidence="7"/>
<comment type="cofactor">
    <cofactor evidence="7">
        <name>Mg(2+)</name>
        <dbReference type="ChEBI" id="CHEBI:18420"/>
    </cofactor>
</comment>
<evidence type="ECO:0000259" key="10">
    <source>
        <dbReference type="Pfam" id="PF08335"/>
    </source>
</evidence>
<dbReference type="InterPro" id="IPR013546">
    <property type="entry name" value="PII_UdlTrfase/GS_AdlTrfase"/>
</dbReference>
<gene>
    <name evidence="7" type="primary">glnE</name>
    <name evidence="11" type="ordered locus">FraEuI1c_1747</name>
</gene>
<evidence type="ECO:0000256" key="5">
    <source>
        <dbReference type="ARBA" id="ARBA00022842"/>
    </source>
</evidence>
<feature type="region of interest" description="Adenylyl transferase" evidence="7">
    <location>
        <begin position="544"/>
        <end position="1082"/>
    </location>
</feature>
<dbReference type="SUPFAM" id="SSF81301">
    <property type="entry name" value="Nucleotidyltransferase"/>
    <property type="match status" value="3"/>
</dbReference>
<evidence type="ECO:0000313" key="11">
    <source>
        <dbReference type="EMBL" id="ADP79804.1"/>
    </source>
</evidence>
<comment type="function">
    <text evidence="7">Involved in the regulation of glutamine synthetase GlnA, a key enzyme in the process to assimilate ammonia. When cellular nitrogen levels are high, the C-terminal adenylyl transferase (AT) inactivates GlnA by covalent transfer of an adenylyl group from ATP to specific tyrosine residue of GlnA, thus reducing its activity. Conversely, when nitrogen levels are low, the N-terminal adenylyl removase (AR) activates GlnA by removing the adenylyl group by phosphorolysis, increasing its activity. The regulatory region of GlnE binds the signal transduction protein PII (GlnB) which indicates the nitrogen status of the cell.</text>
</comment>
<keyword evidence="11" id="KW-0436">Ligase</keyword>
<evidence type="ECO:0000256" key="6">
    <source>
        <dbReference type="ARBA" id="ARBA00023268"/>
    </source>
</evidence>
<feature type="region of interest" description="Disordered" evidence="8">
    <location>
        <begin position="1"/>
        <end position="32"/>
    </location>
</feature>
<dbReference type="GO" id="GO:0016874">
    <property type="term" value="F:ligase activity"/>
    <property type="evidence" value="ECO:0007669"/>
    <property type="project" value="UniProtKB-KW"/>
</dbReference>
<keyword evidence="3 7" id="KW-0547">Nucleotide-binding</keyword>
<dbReference type="eggNOG" id="COG1391">
    <property type="taxonomic scope" value="Bacteria"/>
</dbReference>
<feature type="region of interest" description="Adenylyl removase" evidence="7">
    <location>
        <begin position="1"/>
        <end position="536"/>
    </location>
</feature>
<dbReference type="InterPro" id="IPR023057">
    <property type="entry name" value="GlnE"/>
</dbReference>
<evidence type="ECO:0000256" key="7">
    <source>
        <dbReference type="HAMAP-Rule" id="MF_00802"/>
    </source>
</evidence>
<feature type="region of interest" description="Disordered" evidence="8">
    <location>
        <begin position="753"/>
        <end position="791"/>
    </location>
</feature>
<dbReference type="CDD" id="cd05401">
    <property type="entry name" value="NT_GlnE_GlnD_like"/>
    <property type="match status" value="2"/>
</dbReference>
<dbReference type="NCBIfam" id="NF010707">
    <property type="entry name" value="PRK14109.1"/>
    <property type="match status" value="1"/>
</dbReference>
<keyword evidence="5 7" id="KW-0460">Magnesium</keyword>
<dbReference type="Pfam" id="PF03710">
    <property type="entry name" value="GlnE"/>
    <property type="match status" value="3"/>
</dbReference>
<dbReference type="KEGG" id="fri:FraEuI1c_1747"/>
<comment type="catalytic activity">
    <reaction evidence="7">
        <text>[glutamine synthetase]-O(4)-(5'-adenylyl)-L-tyrosine + phosphate = [glutamine synthetase]-L-tyrosine + ADP</text>
        <dbReference type="Rhea" id="RHEA:43716"/>
        <dbReference type="Rhea" id="RHEA-COMP:10660"/>
        <dbReference type="Rhea" id="RHEA-COMP:10661"/>
        <dbReference type="ChEBI" id="CHEBI:43474"/>
        <dbReference type="ChEBI" id="CHEBI:46858"/>
        <dbReference type="ChEBI" id="CHEBI:83624"/>
        <dbReference type="ChEBI" id="CHEBI:456216"/>
        <dbReference type="EC" id="2.7.7.89"/>
    </reaction>
</comment>
<evidence type="ECO:0000256" key="3">
    <source>
        <dbReference type="ARBA" id="ARBA00022741"/>
    </source>
</evidence>
<dbReference type="HAMAP" id="MF_00802">
    <property type="entry name" value="GlnE"/>
    <property type="match status" value="1"/>
</dbReference>
<dbReference type="GO" id="GO:0008882">
    <property type="term" value="F:[glutamate-ammonia-ligase] adenylyltransferase activity"/>
    <property type="evidence" value="ECO:0007669"/>
    <property type="project" value="UniProtKB-UniRule"/>
</dbReference>
<evidence type="ECO:0000256" key="8">
    <source>
        <dbReference type="SAM" id="MobiDB-lite"/>
    </source>
</evidence>
<dbReference type="Gene3D" id="1.20.120.330">
    <property type="entry name" value="Nucleotidyltransferases domain 2"/>
    <property type="match status" value="2"/>
</dbReference>
<dbReference type="Proteomes" id="UP000002484">
    <property type="component" value="Chromosome"/>
</dbReference>
<comment type="catalytic activity">
    <reaction evidence="7">
        <text>[glutamine synthetase]-L-tyrosine + ATP = [glutamine synthetase]-O(4)-(5'-adenylyl)-L-tyrosine + diphosphate</text>
        <dbReference type="Rhea" id="RHEA:18589"/>
        <dbReference type="Rhea" id="RHEA-COMP:10660"/>
        <dbReference type="Rhea" id="RHEA-COMP:10661"/>
        <dbReference type="ChEBI" id="CHEBI:30616"/>
        <dbReference type="ChEBI" id="CHEBI:33019"/>
        <dbReference type="ChEBI" id="CHEBI:46858"/>
        <dbReference type="ChEBI" id="CHEBI:83624"/>
        <dbReference type="EC" id="2.7.7.42"/>
    </reaction>
</comment>
<evidence type="ECO:0000256" key="2">
    <source>
        <dbReference type="ARBA" id="ARBA00022695"/>
    </source>
</evidence>
<keyword evidence="12" id="KW-1185">Reference proteome</keyword>
<name>E3JBD2_PSEI1</name>
<keyword evidence="2 7" id="KW-0548">Nucleotidyltransferase</keyword>
<evidence type="ECO:0000313" key="12">
    <source>
        <dbReference type="Proteomes" id="UP000002484"/>
    </source>
</evidence>
<dbReference type="EC" id="2.7.7.89" evidence="7"/>
<feature type="domain" description="PII-uridylyltransferase/Glutamine-synthetase adenylyltransferase" evidence="10">
    <location>
        <begin position="394"/>
        <end position="532"/>
    </location>
</feature>
<dbReference type="HOGENOM" id="CLU_006233_1_0_11"/>
<evidence type="ECO:0000256" key="1">
    <source>
        <dbReference type="ARBA" id="ARBA00022679"/>
    </source>
</evidence>
<dbReference type="STRING" id="298654.FraEuI1c_1747"/>
<dbReference type="EMBL" id="CP002299">
    <property type="protein sequence ID" value="ADP79804.1"/>
    <property type="molecule type" value="Genomic_DNA"/>
</dbReference>
<keyword evidence="1 7" id="KW-0808">Transferase</keyword>
<sequence>MVGVERGHPASPADAASGRAGHPRGSSAPAQLARLGFTDVDRVATALRRLGFLPPDGLPLADNPVVAELAHAADPDRALIGLDRLIAALDSAAGPAGPAGPGRSSAPLREVLAGRSGARRRLIAVLGASLALADHLASHPADWRILADDEITSVAPDAATHRARLLTAVGADPAAPQPRAVGDGPEVLDELRVAYRRALLVLAARDLTGTVSVDDATAELADLAAAALDAGLAVARAALAPTAPPVRLAVVAMGKCGGRELNYVSDVDVLFIAEPAAGGNAADPGDDPGEAALRTATRLAEGLMRACGATTSEGSLFQVDVGLRPEGRDGALVRTFASHRAYYRRWARTWEFQALLKARPIAGDLELGAEFCAMVEPLVWSAASRPNFVTDIRAMRKRVEASVAGRGGERNIKLGPGGLRDVEFAVQLLQLVHGRTDKKLHVRATLDAIDGLARGGYVGRRDATSLAAAYRFLRAVEHRLQLRRLRRTHVLPRDADELRWLGRSLGMLDADEFAAEHAHTATSVRQLHEKLFFQPLLEAVARLSEEEVRLTPGEAADRLAALGFAYPYRSLKHIEALTAGVSRTAVIQRHLLPTMLPAFADAADPDAGLLAYRQVSEALGQVPWYLRLLRDSAGAADRLARVLAASGYVAALMRAAPESVRLLRTEDDLRPVGRDELARTLLAVARRNQNPADAVTRARAIRRVELVRVACADLLGLLDVTAVGTALTAAAAATIEASLLVARRTVTRRVAAGRPPADRFADLHEPPGGTGAGEPDDLHGPRRAPSAGSPLAGEPARIAVIAMGRLGGGEMSYGSDADVVFVHAPATGVDPAQAGAYATAVIEELVRLLAQPGSDPALRLDLGLRPEGRNGPVTRDLDGYAAYYRRWALGWEKQALLRTRGLAGDPELAARFVELVDEVRYPAELPVGAIAEVARLRDRMAVERVPRGIDRSLHVKFGPGGLMDVEWAVQILQLRHAHDRPDLRVTGTMGALRALVTAGLLDGAEAEVLRAAWLSASRVRNAVMLARGAPGDQIPRTTPALDRVAGVLGYPLDRATNLPTDHRQIASRARRIVDDIFSREQP</sequence>
<dbReference type="InterPro" id="IPR043519">
    <property type="entry name" value="NT_sf"/>
</dbReference>
<proteinExistence type="inferred from homology"/>
<keyword evidence="4 7" id="KW-0067">ATP-binding</keyword>
<dbReference type="SUPFAM" id="SSF81593">
    <property type="entry name" value="Nucleotidyltransferase substrate binding subunit/domain"/>
    <property type="match status" value="2"/>
</dbReference>
<feature type="domain" description="Glutamate-ammonia ligase adenylyltransferase repeated" evidence="9">
    <location>
        <begin position="792"/>
        <end position="913"/>
    </location>
</feature>
<feature type="compositionally biased region" description="Basic and acidic residues" evidence="8">
    <location>
        <begin position="756"/>
        <end position="765"/>
    </location>
</feature>
<dbReference type="RefSeq" id="WP_013422923.1">
    <property type="nucleotide sequence ID" value="NC_014666.1"/>
</dbReference>
<protein>
    <recommendedName>
        <fullName evidence="7">Bifunctional glutamine synthetase adenylyltransferase/adenylyl-removing enzyme</fullName>
    </recommendedName>
    <alternativeName>
        <fullName evidence="7">ATP:glutamine synthetase adenylyltransferase</fullName>
    </alternativeName>
    <alternativeName>
        <fullName evidence="7">ATase</fullName>
    </alternativeName>
    <domain>
        <recommendedName>
            <fullName evidence="7">Glutamine synthetase adenylyl-L-tyrosine phosphorylase</fullName>
            <ecNumber evidence="7">2.7.7.89</ecNumber>
        </recommendedName>
        <alternativeName>
            <fullName evidence="7">Adenylyl removase</fullName>
            <shortName evidence="7">AR</shortName>
            <shortName evidence="7">AT-N</shortName>
        </alternativeName>
    </domain>
    <domain>
        <recommendedName>
            <fullName evidence="7">Glutamine synthetase adenylyl transferase</fullName>
            <ecNumber evidence="7">2.7.7.42</ecNumber>
        </recommendedName>
        <alternativeName>
            <fullName evidence="7">Adenylyl transferase</fullName>
            <shortName evidence="7">AT</shortName>
            <shortName evidence="7">AT-C</shortName>
        </alternativeName>
    </domain>
</protein>
<reference evidence="11 12" key="1">
    <citation type="submission" date="2010-10" db="EMBL/GenBank/DDBJ databases">
        <title>Complete sequence of Frankia sp. EuI1c.</title>
        <authorList>
            <consortium name="US DOE Joint Genome Institute"/>
            <person name="Lucas S."/>
            <person name="Copeland A."/>
            <person name="Lapidus A."/>
            <person name="Cheng J.-F."/>
            <person name="Bruce D."/>
            <person name="Goodwin L."/>
            <person name="Pitluck S."/>
            <person name="Chertkov O."/>
            <person name="Detter J.C."/>
            <person name="Han C."/>
            <person name="Tapia R."/>
            <person name="Land M."/>
            <person name="Hauser L."/>
            <person name="Jeffries C."/>
            <person name="Kyrpides N."/>
            <person name="Ivanova N."/>
            <person name="Mikhailova N."/>
            <person name="Beauchemin N."/>
            <person name="Sen A."/>
            <person name="Sur S.A."/>
            <person name="Gtari M."/>
            <person name="Wall L."/>
            <person name="Tisa L."/>
            <person name="Woyke T."/>
        </authorList>
    </citation>
    <scope>NUCLEOTIDE SEQUENCE [LARGE SCALE GENOMIC DNA]</scope>
    <source>
        <strain evidence="12">DSM 45817 / CECT 9037 / EuI1c</strain>
    </source>
</reference>